<accession>A0A0E9R554</accession>
<reference evidence="1" key="1">
    <citation type="submission" date="2014-11" db="EMBL/GenBank/DDBJ databases">
        <authorList>
            <person name="Amaro Gonzalez C."/>
        </authorList>
    </citation>
    <scope>NUCLEOTIDE SEQUENCE</scope>
</reference>
<sequence>MVNLSMTNEAVVWLHGSHVPKL</sequence>
<protein>
    <submittedName>
        <fullName evidence="1">Uncharacterized protein</fullName>
    </submittedName>
</protein>
<dbReference type="EMBL" id="GBXM01085099">
    <property type="protein sequence ID" value="JAH23478.1"/>
    <property type="molecule type" value="Transcribed_RNA"/>
</dbReference>
<name>A0A0E9R554_ANGAN</name>
<evidence type="ECO:0000313" key="1">
    <source>
        <dbReference type="EMBL" id="JAH23478.1"/>
    </source>
</evidence>
<proteinExistence type="predicted"/>
<reference evidence="1" key="2">
    <citation type="journal article" date="2015" name="Fish Shellfish Immunol.">
        <title>Early steps in the European eel (Anguilla anguilla)-Vibrio vulnificus interaction in the gills: Role of the RtxA13 toxin.</title>
        <authorList>
            <person name="Callol A."/>
            <person name="Pajuelo D."/>
            <person name="Ebbesson L."/>
            <person name="Teles M."/>
            <person name="MacKenzie S."/>
            <person name="Amaro C."/>
        </authorList>
    </citation>
    <scope>NUCLEOTIDE SEQUENCE</scope>
</reference>
<organism evidence="1">
    <name type="scientific">Anguilla anguilla</name>
    <name type="common">European freshwater eel</name>
    <name type="synonym">Muraena anguilla</name>
    <dbReference type="NCBI Taxonomy" id="7936"/>
    <lineage>
        <taxon>Eukaryota</taxon>
        <taxon>Metazoa</taxon>
        <taxon>Chordata</taxon>
        <taxon>Craniata</taxon>
        <taxon>Vertebrata</taxon>
        <taxon>Euteleostomi</taxon>
        <taxon>Actinopterygii</taxon>
        <taxon>Neopterygii</taxon>
        <taxon>Teleostei</taxon>
        <taxon>Anguilliformes</taxon>
        <taxon>Anguillidae</taxon>
        <taxon>Anguilla</taxon>
    </lineage>
</organism>
<dbReference type="AlphaFoldDB" id="A0A0E9R554"/>